<reference evidence="1 2" key="1">
    <citation type="journal article" date="2019" name="Int. J. Syst. Evol. Microbiol.">
        <title>The Global Catalogue of Microorganisms (GCM) 10K type strain sequencing project: providing services to taxonomists for standard genome sequencing and annotation.</title>
        <authorList>
            <consortium name="The Broad Institute Genomics Platform"/>
            <consortium name="The Broad Institute Genome Sequencing Center for Infectious Disease"/>
            <person name="Wu L."/>
            <person name="Ma J."/>
        </authorList>
    </citation>
    <scope>NUCLEOTIDE SEQUENCE [LARGE SCALE GENOMIC DNA]</scope>
    <source>
        <strain evidence="1 2">JCM 13581</strain>
    </source>
</reference>
<proteinExistence type="predicted"/>
<name>A0ABN2PLZ4_9ACTN</name>
<comment type="caution">
    <text evidence="1">The sequence shown here is derived from an EMBL/GenBank/DDBJ whole genome shotgun (WGS) entry which is preliminary data.</text>
</comment>
<evidence type="ECO:0000313" key="2">
    <source>
        <dbReference type="Proteomes" id="UP001501303"/>
    </source>
</evidence>
<protein>
    <submittedName>
        <fullName evidence="1">Uncharacterized protein</fullName>
    </submittedName>
</protein>
<organism evidence="1 2">
    <name type="scientific">Streptomyces sodiiphilus</name>
    <dbReference type="NCBI Taxonomy" id="226217"/>
    <lineage>
        <taxon>Bacteria</taxon>
        <taxon>Bacillati</taxon>
        <taxon>Actinomycetota</taxon>
        <taxon>Actinomycetes</taxon>
        <taxon>Kitasatosporales</taxon>
        <taxon>Streptomycetaceae</taxon>
        <taxon>Streptomyces</taxon>
    </lineage>
</organism>
<keyword evidence="2" id="KW-1185">Reference proteome</keyword>
<evidence type="ECO:0000313" key="1">
    <source>
        <dbReference type="EMBL" id="GAA1924549.1"/>
    </source>
</evidence>
<dbReference type="Proteomes" id="UP001501303">
    <property type="component" value="Unassembled WGS sequence"/>
</dbReference>
<gene>
    <name evidence="1" type="ORF">GCM10009716_36000</name>
</gene>
<dbReference type="EMBL" id="BAAAMJ010000038">
    <property type="protein sequence ID" value="GAA1924549.1"/>
    <property type="molecule type" value="Genomic_DNA"/>
</dbReference>
<accession>A0ABN2PLZ4</accession>
<sequence length="59" mass="6086">MDALSAETHAQDCDVQDPAPGEPLPCFPACGFRPPDVFGHVAANQGRVIGSQRAVIAPG</sequence>